<evidence type="ECO:0000313" key="2">
    <source>
        <dbReference type="EMBL" id="KAK4672938.1"/>
    </source>
</evidence>
<comment type="caution">
    <text evidence="2">The sequence shown here is derived from an EMBL/GenBank/DDBJ whole genome shotgun (WGS) entry which is preliminary data.</text>
</comment>
<sequence>MQYAFFVTMGGLTVRHQESDIDEGHKMRTCIISAHLAKKVADQDVKALILPRSFIMHQSKADFFKKSLVVIQVSWVIIECAARKVYGLPLSLLELHIMVHVVCAILMYAFWFNKPLDLQGSYEVKDRNAMKTIHRAAKETDSLFYRNHGNILNFQHKLVPKDPFDFLLKALAYVYHHVLAVFSSPVLPVAYGGVHLSAWNFEFPTVQEAVIWKVSSIIIASTGPALILATLFAAAFSWLILGSWCDEPEHYESDDEVAVLGQAVMPLLITPFIIGITMLIVMLAARVFLVVEVFISLRAAPLGVF</sequence>
<dbReference type="PANTHER" id="PTHR35043">
    <property type="entry name" value="TRANSCRIPTION FACTOR DOMAIN-CONTAINING PROTEIN"/>
    <property type="match status" value="1"/>
</dbReference>
<keyword evidence="1" id="KW-0472">Membrane</keyword>
<gene>
    <name evidence="2" type="ORF">QC763_107355</name>
</gene>
<reference evidence="2 3" key="1">
    <citation type="journal article" date="2023" name="bioRxiv">
        <title>High-quality genome assemblies of four members of thePodospora anserinaspecies complex.</title>
        <authorList>
            <person name="Ament-Velasquez S.L."/>
            <person name="Vogan A.A."/>
            <person name="Wallerman O."/>
            <person name="Hartmann F."/>
            <person name="Gautier V."/>
            <person name="Silar P."/>
            <person name="Giraud T."/>
            <person name="Johannesson H."/>
        </authorList>
    </citation>
    <scope>NUCLEOTIDE SEQUENCE [LARGE SCALE GENOMIC DNA]</scope>
    <source>
        <strain evidence="2 3">CBS 411.78</strain>
    </source>
</reference>
<proteinExistence type="predicted"/>
<accession>A0ABR0HZ14</accession>
<protein>
    <submittedName>
        <fullName evidence="2">Uncharacterized protein</fullName>
    </submittedName>
</protein>
<feature type="transmembrane region" description="Helical" evidence="1">
    <location>
        <begin position="173"/>
        <end position="196"/>
    </location>
</feature>
<feature type="transmembrane region" description="Helical" evidence="1">
    <location>
        <begin position="264"/>
        <end position="289"/>
    </location>
</feature>
<keyword evidence="1" id="KW-1133">Transmembrane helix</keyword>
<evidence type="ECO:0000313" key="3">
    <source>
        <dbReference type="Proteomes" id="UP001326199"/>
    </source>
</evidence>
<dbReference type="PANTHER" id="PTHR35043:SF7">
    <property type="entry name" value="TRANSCRIPTION FACTOR DOMAIN-CONTAINING PROTEIN"/>
    <property type="match status" value="1"/>
</dbReference>
<feature type="transmembrane region" description="Helical" evidence="1">
    <location>
        <begin position="217"/>
        <end position="244"/>
    </location>
</feature>
<feature type="transmembrane region" description="Helical" evidence="1">
    <location>
        <begin position="92"/>
        <end position="111"/>
    </location>
</feature>
<organism evidence="2 3">
    <name type="scientific">Podospora pseudopauciseta</name>
    <dbReference type="NCBI Taxonomy" id="2093780"/>
    <lineage>
        <taxon>Eukaryota</taxon>
        <taxon>Fungi</taxon>
        <taxon>Dikarya</taxon>
        <taxon>Ascomycota</taxon>
        <taxon>Pezizomycotina</taxon>
        <taxon>Sordariomycetes</taxon>
        <taxon>Sordariomycetidae</taxon>
        <taxon>Sordariales</taxon>
        <taxon>Podosporaceae</taxon>
        <taxon>Podospora</taxon>
    </lineage>
</organism>
<dbReference type="GeneID" id="87927660"/>
<name>A0ABR0HZ14_9PEZI</name>
<keyword evidence="3" id="KW-1185">Reference proteome</keyword>
<dbReference type="RefSeq" id="XP_062770260.1">
    <property type="nucleotide sequence ID" value="XM_062907317.1"/>
</dbReference>
<keyword evidence="1" id="KW-0812">Transmembrane</keyword>
<evidence type="ECO:0000256" key="1">
    <source>
        <dbReference type="SAM" id="Phobius"/>
    </source>
</evidence>
<dbReference type="EMBL" id="JAFFHB010000001">
    <property type="protein sequence ID" value="KAK4672938.1"/>
    <property type="molecule type" value="Genomic_DNA"/>
</dbReference>
<dbReference type="Proteomes" id="UP001326199">
    <property type="component" value="Unassembled WGS sequence"/>
</dbReference>